<dbReference type="OrthoDB" id="543798at2759"/>
<dbReference type="SUPFAM" id="SSF48403">
    <property type="entry name" value="Ankyrin repeat"/>
    <property type="match status" value="3"/>
</dbReference>
<dbReference type="PANTHER" id="PTHR46586:SF3">
    <property type="entry name" value="ANKYRIN REPEAT-CONTAINING PROTEIN"/>
    <property type="match status" value="1"/>
</dbReference>
<name>A0A1Y2I1G0_9FUNG</name>
<dbReference type="InterPro" id="IPR052050">
    <property type="entry name" value="SecEffector_AnkRepeat"/>
</dbReference>
<sequence>MLICDPPAQLLDAAPLDLNLAEVVLALSVRLTAISSLWSGCAIAAPLNAVLRQDMPIVTKAALAQMPWINVTVASRIGNVDLLRFLMQWSKQVGGRPLMLENGARAVHCASQGGHVDVLPWWYDESGLGCWNWMEKSVDLASSKGHVHVLEWWLNRSQSALVPFKHSEQALVAASTAGLVHVLDWFVHNIPRDQLAWSGHDGKFLHTVASKGFIHVLEWWIMQSGLPHRLDHVLTGVFAGNQVQVLEWIWNCGLGEIVFQHRLAHENHHWLAADTLGAFPTLGREAWHTVEDNVLFHAIKSNNPSLLAWIDALQLMPSWSDQRSASRLVCKTGNIQLAQWLNARYWFVGCKQECLSLGAHSGSLEFMEWMSLAPEDGWIADPSAGPTIAACRQGHVHVLNWLLDHGMCRDMDVLWESAFLTASESGHVAVLDWLWSLYSFHFECNYDDIDARPQFEFDIANLSCAAEAGHLHVLNWWADHIVLFPDLVQFDGCLSRSILAGVCHRGHLDVLQWLFTQQCYGKPIEHLFEDPKEYEYAGYDPNNEDEMPYLSAIRAGNLKALELFCDYDCEYVSMEDGICFASRMGKVEVLEWWFNDGKADIWWFVKAFTLSYADLNKGSHTLTSLNWWRARVFPLLKDRGQGLVKKYLNDPVLDRAGPHARFLLQSAFKGSQK</sequence>
<dbReference type="Gene3D" id="1.25.40.20">
    <property type="entry name" value="Ankyrin repeat-containing domain"/>
    <property type="match status" value="2"/>
</dbReference>
<reference evidence="1 2" key="1">
    <citation type="submission" date="2016-07" db="EMBL/GenBank/DDBJ databases">
        <title>Pervasive Adenine N6-methylation of Active Genes in Fungi.</title>
        <authorList>
            <consortium name="DOE Joint Genome Institute"/>
            <person name="Mondo S.J."/>
            <person name="Dannebaum R.O."/>
            <person name="Kuo R.C."/>
            <person name="Labutti K."/>
            <person name="Haridas S."/>
            <person name="Kuo A."/>
            <person name="Salamov A."/>
            <person name="Ahrendt S.R."/>
            <person name="Lipzen A."/>
            <person name="Sullivan W."/>
            <person name="Andreopoulos W.B."/>
            <person name="Clum A."/>
            <person name="Lindquist E."/>
            <person name="Daum C."/>
            <person name="Ramamoorthy G.K."/>
            <person name="Gryganskyi A."/>
            <person name="Culley D."/>
            <person name="Magnuson J.K."/>
            <person name="James T.Y."/>
            <person name="O'Malley M.A."/>
            <person name="Stajich J.E."/>
            <person name="Spatafora J.W."/>
            <person name="Visel A."/>
            <person name="Grigoriev I.V."/>
        </authorList>
    </citation>
    <scope>NUCLEOTIDE SEQUENCE [LARGE SCALE GENOMIC DNA]</scope>
    <source>
        <strain evidence="1 2">PL171</strain>
    </source>
</reference>
<organism evidence="1 2">
    <name type="scientific">Catenaria anguillulae PL171</name>
    <dbReference type="NCBI Taxonomy" id="765915"/>
    <lineage>
        <taxon>Eukaryota</taxon>
        <taxon>Fungi</taxon>
        <taxon>Fungi incertae sedis</taxon>
        <taxon>Blastocladiomycota</taxon>
        <taxon>Blastocladiomycetes</taxon>
        <taxon>Blastocladiales</taxon>
        <taxon>Catenariaceae</taxon>
        <taxon>Catenaria</taxon>
    </lineage>
</organism>
<evidence type="ECO:0000313" key="2">
    <source>
        <dbReference type="Proteomes" id="UP000193411"/>
    </source>
</evidence>
<accession>A0A1Y2I1G0</accession>
<dbReference type="Proteomes" id="UP000193411">
    <property type="component" value="Unassembled WGS sequence"/>
</dbReference>
<dbReference type="EMBL" id="MCFL01000006">
    <property type="protein sequence ID" value="ORZ39232.1"/>
    <property type="molecule type" value="Genomic_DNA"/>
</dbReference>
<dbReference type="InterPro" id="IPR036770">
    <property type="entry name" value="Ankyrin_rpt-contain_sf"/>
</dbReference>
<proteinExistence type="predicted"/>
<gene>
    <name evidence="1" type="ORF">BCR44DRAFT_1427479</name>
</gene>
<dbReference type="AlphaFoldDB" id="A0A1Y2I1G0"/>
<keyword evidence="2" id="KW-1185">Reference proteome</keyword>
<evidence type="ECO:0000313" key="1">
    <source>
        <dbReference type="EMBL" id="ORZ39232.1"/>
    </source>
</evidence>
<evidence type="ECO:0008006" key="3">
    <source>
        <dbReference type="Google" id="ProtNLM"/>
    </source>
</evidence>
<protein>
    <recommendedName>
        <fullName evidence="3">Ankyrin repeat-containing domain protein</fullName>
    </recommendedName>
</protein>
<comment type="caution">
    <text evidence="1">The sequence shown here is derived from an EMBL/GenBank/DDBJ whole genome shotgun (WGS) entry which is preliminary data.</text>
</comment>
<dbReference type="PANTHER" id="PTHR46586">
    <property type="entry name" value="ANKYRIN REPEAT-CONTAINING PROTEIN"/>
    <property type="match status" value="1"/>
</dbReference>